<keyword evidence="8" id="KW-1185">Reference proteome</keyword>
<dbReference type="Pfam" id="PF00891">
    <property type="entry name" value="Methyltransf_2"/>
    <property type="match status" value="1"/>
</dbReference>
<dbReference type="InterPro" id="IPR029063">
    <property type="entry name" value="SAM-dependent_MTases_sf"/>
</dbReference>
<keyword evidence="2" id="KW-0808">Transferase</keyword>
<gene>
    <name evidence="7" type="ORF">OHA91_06335</name>
</gene>
<dbReference type="PROSITE" id="PS51683">
    <property type="entry name" value="SAM_OMT_II"/>
    <property type="match status" value="1"/>
</dbReference>
<evidence type="ECO:0000259" key="6">
    <source>
        <dbReference type="Pfam" id="PF08100"/>
    </source>
</evidence>
<evidence type="ECO:0000256" key="4">
    <source>
        <dbReference type="SAM" id="MobiDB-lite"/>
    </source>
</evidence>
<keyword evidence="1 7" id="KW-0489">Methyltransferase</keyword>
<dbReference type="Proteomes" id="UP001432312">
    <property type="component" value="Chromosome"/>
</dbReference>
<sequence length="368" mass="39587">MSGTRNGTGGGADREQRPADDGPVEERPVDALVRMSNLVTPMALRVAATLRLVDHLRRGVTSPEALARATGADADALSRLMRHLAAAGVLEETAPGRYAPTRLGDLLAEDDPSRQRSWLDLDQAVGRADLTFLDLREAVRTGRPQYEDRYGKPFWTDLSEDAELGASFDTLMTTREDAAFAAPVCAYDWSRARHVLDVGGAPGGLLSAIVRAAPGARGTLLDLPGAAQRTRERIAAAGLDDRIDVVAGDFFDELPVSADAVVLSFVLLNWSDADALRILARCRDALRPGGRIVLLERAEAPSGGTRTSDLYFSVLDMRMLVFLGGRVRTDREWAALADAAGLRIVSRSGPLVSPSVPLDSCLWELAPH</sequence>
<protein>
    <submittedName>
        <fullName evidence="7">Methyltransferase</fullName>
    </submittedName>
</protein>
<dbReference type="InterPro" id="IPR001077">
    <property type="entry name" value="COMT_C"/>
</dbReference>
<accession>A0ABZ1Q8A7</accession>
<dbReference type="Gene3D" id="1.10.10.10">
    <property type="entry name" value="Winged helix-like DNA-binding domain superfamily/Winged helix DNA-binding domain"/>
    <property type="match status" value="1"/>
</dbReference>
<evidence type="ECO:0000259" key="5">
    <source>
        <dbReference type="Pfam" id="PF00891"/>
    </source>
</evidence>
<evidence type="ECO:0000313" key="7">
    <source>
        <dbReference type="EMBL" id="WUN78138.1"/>
    </source>
</evidence>
<dbReference type="SUPFAM" id="SSF46785">
    <property type="entry name" value="Winged helix' DNA-binding domain"/>
    <property type="match status" value="1"/>
</dbReference>
<dbReference type="GO" id="GO:0032259">
    <property type="term" value="P:methylation"/>
    <property type="evidence" value="ECO:0007669"/>
    <property type="project" value="UniProtKB-KW"/>
</dbReference>
<dbReference type="PANTHER" id="PTHR43712:SF2">
    <property type="entry name" value="O-METHYLTRANSFERASE CICE"/>
    <property type="match status" value="1"/>
</dbReference>
<dbReference type="InterPro" id="IPR016461">
    <property type="entry name" value="COMT-like"/>
</dbReference>
<dbReference type="InterPro" id="IPR036388">
    <property type="entry name" value="WH-like_DNA-bd_sf"/>
</dbReference>
<dbReference type="Gene3D" id="1.10.287.1350">
    <property type="match status" value="1"/>
</dbReference>
<dbReference type="PANTHER" id="PTHR43712">
    <property type="entry name" value="PUTATIVE (AFU_ORTHOLOGUE AFUA_4G14580)-RELATED"/>
    <property type="match status" value="1"/>
</dbReference>
<feature type="compositionally biased region" description="Gly residues" evidence="4">
    <location>
        <begin position="1"/>
        <end position="11"/>
    </location>
</feature>
<dbReference type="PIRSF" id="PIRSF005739">
    <property type="entry name" value="O-mtase"/>
    <property type="match status" value="1"/>
</dbReference>
<dbReference type="EMBL" id="CP108036">
    <property type="protein sequence ID" value="WUN78138.1"/>
    <property type="molecule type" value="Genomic_DNA"/>
</dbReference>
<dbReference type="Pfam" id="PF08100">
    <property type="entry name" value="Dimerisation"/>
    <property type="match status" value="1"/>
</dbReference>
<dbReference type="InterPro" id="IPR036390">
    <property type="entry name" value="WH_DNA-bd_sf"/>
</dbReference>
<reference evidence="7" key="1">
    <citation type="submission" date="2022-10" db="EMBL/GenBank/DDBJ databases">
        <title>The complete genomes of actinobacterial strains from the NBC collection.</title>
        <authorList>
            <person name="Joergensen T.S."/>
            <person name="Alvarez Arevalo M."/>
            <person name="Sterndorff E.B."/>
            <person name="Faurdal D."/>
            <person name="Vuksanovic O."/>
            <person name="Mourched A.-S."/>
            <person name="Charusanti P."/>
            <person name="Shaw S."/>
            <person name="Blin K."/>
            <person name="Weber T."/>
        </authorList>
    </citation>
    <scope>NUCLEOTIDE SEQUENCE</scope>
    <source>
        <strain evidence="7">NBC_00303</strain>
    </source>
</reference>
<evidence type="ECO:0000256" key="1">
    <source>
        <dbReference type="ARBA" id="ARBA00022603"/>
    </source>
</evidence>
<dbReference type="InterPro" id="IPR012967">
    <property type="entry name" value="COMT_dimerisation"/>
</dbReference>
<evidence type="ECO:0000256" key="3">
    <source>
        <dbReference type="ARBA" id="ARBA00022691"/>
    </source>
</evidence>
<dbReference type="GO" id="GO:0008168">
    <property type="term" value="F:methyltransferase activity"/>
    <property type="evidence" value="ECO:0007669"/>
    <property type="project" value="UniProtKB-KW"/>
</dbReference>
<dbReference type="SUPFAM" id="SSF53335">
    <property type="entry name" value="S-adenosyl-L-methionine-dependent methyltransferases"/>
    <property type="match status" value="1"/>
</dbReference>
<name>A0ABZ1Q8A7_9ACTN</name>
<evidence type="ECO:0000313" key="8">
    <source>
        <dbReference type="Proteomes" id="UP001432312"/>
    </source>
</evidence>
<evidence type="ECO:0000256" key="2">
    <source>
        <dbReference type="ARBA" id="ARBA00022679"/>
    </source>
</evidence>
<proteinExistence type="predicted"/>
<dbReference type="CDD" id="cd02440">
    <property type="entry name" value="AdoMet_MTases"/>
    <property type="match status" value="1"/>
</dbReference>
<feature type="domain" description="O-methyltransferase C-terminal" evidence="5">
    <location>
        <begin position="132"/>
        <end position="342"/>
    </location>
</feature>
<keyword evidence="3" id="KW-0949">S-adenosyl-L-methionine</keyword>
<feature type="domain" description="O-methyltransferase dimerisation" evidence="6">
    <location>
        <begin position="36"/>
        <end position="109"/>
    </location>
</feature>
<dbReference type="RefSeq" id="WP_245240010.1">
    <property type="nucleotide sequence ID" value="NZ_CP108036.1"/>
</dbReference>
<dbReference type="GeneID" id="95495636"/>
<feature type="compositionally biased region" description="Basic and acidic residues" evidence="4">
    <location>
        <begin position="12"/>
        <end position="26"/>
    </location>
</feature>
<dbReference type="Gene3D" id="3.40.50.150">
    <property type="entry name" value="Vaccinia Virus protein VP39"/>
    <property type="match status" value="1"/>
</dbReference>
<organism evidence="7 8">
    <name type="scientific">Streptomyces erythrochromogenes</name>
    <dbReference type="NCBI Taxonomy" id="285574"/>
    <lineage>
        <taxon>Bacteria</taxon>
        <taxon>Bacillati</taxon>
        <taxon>Actinomycetota</taxon>
        <taxon>Actinomycetes</taxon>
        <taxon>Kitasatosporales</taxon>
        <taxon>Streptomycetaceae</taxon>
        <taxon>Streptomyces</taxon>
    </lineage>
</organism>
<feature type="region of interest" description="Disordered" evidence="4">
    <location>
        <begin position="1"/>
        <end position="26"/>
    </location>
</feature>